<organism evidence="2 3">
    <name type="scientific">Actinacidiphila bryophytorum</name>
    <dbReference type="NCBI Taxonomy" id="1436133"/>
    <lineage>
        <taxon>Bacteria</taxon>
        <taxon>Bacillati</taxon>
        <taxon>Actinomycetota</taxon>
        <taxon>Actinomycetes</taxon>
        <taxon>Kitasatosporales</taxon>
        <taxon>Streptomycetaceae</taxon>
        <taxon>Actinacidiphila</taxon>
    </lineage>
</organism>
<feature type="region of interest" description="Disordered" evidence="1">
    <location>
        <begin position="1"/>
        <end position="111"/>
    </location>
</feature>
<dbReference type="Proteomes" id="UP001153328">
    <property type="component" value="Unassembled WGS sequence"/>
</dbReference>
<feature type="region of interest" description="Disordered" evidence="1">
    <location>
        <begin position="130"/>
        <end position="190"/>
    </location>
</feature>
<sequence length="190" mass="20924">MGGQGVLPRPARARRPPRDGRPLPPERRRLLPRHGASLRGHRSQDRGDPRPTPLFPGAPRARAHLHLRGRRPGRDRRPHLPLAREGTPRGRGELRAQPPPGARVVTDPKGLFGPCRTTGRWWVARAVPRAPEKHRPTQGHPLLGVRSHDDGPSPHQGRGELRAQPPPGARVVTDPKGLFGPETDHRPMAG</sequence>
<evidence type="ECO:0000313" key="3">
    <source>
        <dbReference type="Proteomes" id="UP001153328"/>
    </source>
</evidence>
<dbReference type="EMBL" id="CAJVAX010000001">
    <property type="protein sequence ID" value="CAG7597364.1"/>
    <property type="molecule type" value="Genomic_DNA"/>
</dbReference>
<feature type="compositionally biased region" description="Basic and acidic residues" evidence="1">
    <location>
        <begin position="146"/>
        <end position="161"/>
    </location>
</feature>
<protein>
    <submittedName>
        <fullName evidence="2">Uncharacterized protein</fullName>
    </submittedName>
</protein>
<feature type="compositionally biased region" description="Basic residues" evidence="1">
    <location>
        <begin position="61"/>
        <end position="79"/>
    </location>
</feature>
<gene>
    <name evidence="2" type="ORF">SBRY_10074</name>
</gene>
<name>A0A9W4E5N0_9ACTN</name>
<reference evidence="2" key="1">
    <citation type="submission" date="2021-06" db="EMBL/GenBank/DDBJ databases">
        <authorList>
            <person name="Arsene-Ploetze F."/>
        </authorList>
    </citation>
    <scope>NUCLEOTIDE SEQUENCE</scope>
    <source>
        <strain evidence="2">SBRY1</strain>
    </source>
</reference>
<evidence type="ECO:0000313" key="2">
    <source>
        <dbReference type="EMBL" id="CAG7597364.1"/>
    </source>
</evidence>
<evidence type="ECO:0000256" key="1">
    <source>
        <dbReference type="SAM" id="MobiDB-lite"/>
    </source>
</evidence>
<proteinExistence type="predicted"/>
<keyword evidence="3" id="KW-1185">Reference proteome</keyword>
<accession>A0A9W4E5N0</accession>
<dbReference type="AlphaFoldDB" id="A0A9W4E5N0"/>
<comment type="caution">
    <text evidence="2">The sequence shown here is derived from an EMBL/GenBank/DDBJ whole genome shotgun (WGS) entry which is preliminary data.</text>
</comment>
<feature type="compositionally biased region" description="Basic and acidic residues" evidence="1">
    <location>
        <begin position="16"/>
        <end position="29"/>
    </location>
</feature>